<organism evidence="3 4">
    <name type="scientific">Porphyridium purpureum</name>
    <name type="common">Red alga</name>
    <name type="synonym">Porphyridium cruentum</name>
    <dbReference type="NCBI Taxonomy" id="35688"/>
    <lineage>
        <taxon>Eukaryota</taxon>
        <taxon>Rhodophyta</taxon>
        <taxon>Bangiophyceae</taxon>
        <taxon>Porphyridiales</taxon>
        <taxon>Porphyridiaceae</taxon>
        <taxon>Porphyridium</taxon>
    </lineage>
</organism>
<accession>A0A5J4YPR6</accession>
<reference evidence="4" key="1">
    <citation type="journal article" date="2019" name="Nat. Commun.">
        <title>Expansion of phycobilisome linker gene families in mesophilic red algae.</title>
        <authorList>
            <person name="Lee J."/>
            <person name="Kim D."/>
            <person name="Bhattacharya D."/>
            <person name="Yoon H.S."/>
        </authorList>
    </citation>
    <scope>NUCLEOTIDE SEQUENCE [LARGE SCALE GENOMIC DNA]</scope>
    <source>
        <strain evidence="4">CCMP 1328</strain>
    </source>
</reference>
<feature type="region of interest" description="Disordered" evidence="1">
    <location>
        <begin position="192"/>
        <end position="211"/>
    </location>
</feature>
<comment type="caution">
    <text evidence="3">The sequence shown here is derived from an EMBL/GenBank/DDBJ whole genome shotgun (WGS) entry which is preliminary data.</text>
</comment>
<sequence length="242" mass="26997">MNATLVCMSFAFMFMSYSFSELANETGCLSIRFHSDLNLGVHGMHASYKIRKRCVCVTRVSHCILLICRWQGVCKTSPKADALHAGCATSRFRTKQQTQASAFHAETHEARAHPGRQQLLGGSDFSATDTASRLQTRTPKQFWTAEEDKSLLTVVNQISPRQQQQPANAQMPHRADVQLRVHFSAACAGISKRRARAHSTRRQLPSASLPRTWQATEPVDTRLLGHCADQAVKFTPMKCVRA</sequence>
<proteinExistence type="predicted"/>
<feature type="compositionally biased region" description="Basic residues" evidence="1">
    <location>
        <begin position="192"/>
        <end position="201"/>
    </location>
</feature>
<evidence type="ECO:0008006" key="5">
    <source>
        <dbReference type="Google" id="ProtNLM"/>
    </source>
</evidence>
<dbReference type="Proteomes" id="UP000324585">
    <property type="component" value="Unassembled WGS sequence"/>
</dbReference>
<feature type="compositionally biased region" description="Polar residues" evidence="1">
    <location>
        <begin position="202"/>
        <end position="211"/>
    </location>
</feature>
<dbReference type="AlphaFoldDB" id="A0A5J4YPR6"/>
<name>A0A5J4YPR6_PORPP</name>
<keyword evidence="4" id="KW-1185">Reference proteome</keyword>
<feature type="signal peptide" evidence="2">
    <location>
        <begin position="1"/>
        <end position="20"/>
    </location>
</feature>
<evidence type="ECO:0000256" key="2">
    <source>
        <dbReference type="SAM" id="SignalP"/>
    </source>
</evidence>
<evidence type="ECO:0000256" key="1">
    <source>
        <dbReference type="SAM" id="MobiDB-lite"/>
    </source>
</evidence>
<evidence type="ECO:0000313" key="4">
    <source>
        <dbReference type="Proteomes" id="UP000324585"/>
    </source>
</evidence>
<dbReference type="EMBL" id="VRMN01000007">
    <property type="protein sequence ID" value="KAA8493439.1"/>
    <property type="molecule type" value="Genomic_DNA"/>
</dbReference>
<keyword evidence="2" id="KW-0732">Signal</keyword>
<feature type="chain" id="PRO_5023941906" description="Myb-like domain-containing protein" evidence="2">
    <location>
        <begin position="21"/>
        <end position="242"/>
    </location>
</feature>
<protein>
    <recommendedName>
        <fullName evidence="5">Myb-like domain-containing protein</fullName>
    </recommendedName>
</protein>
<dbReference type="Gene3D" id="1.10.10.60">
    <property type="entry name" value="Homeodomain-like"/>
    <property type="match status" value="1"/>
</dbReference>
<gene>
    <name evidence="3" type="ORF">FVE85_8884</name>
</gene>
<evidence type="ECO:0000313" key="3">
    <source>
        <dbReference type="EMBL" id="KAA8493439.1"/>
    </source>
</evidence>